<dbReference type="PANTHER" id="PTHR10642">
    <property type="entry name" value="RIBONUCLEASE H1"/>
    <property type="match status" value="1"/>
</dbReference>
<evidence type="ECO:0000313" key="10">
    <source>
        <dbReference type="EMBL" id="CEO58096.1"/>
    </source>
</evidence>
<dbReference type="AlphaFoldDB" id="A0A0B7KT66"/>
<feature type="domain" description="RNase H type-1" evidence="8">
    <location>
        <begin position="64"/>
        <end position="220"/>
    </location>
</feature>
<dbReference type="EC" id="3.1.26.4" evidence="3"/>
<dbReference type="InterPro" id="IPR012337">
    <property type="entry name" value="RNaseH-like_sf"/>
</dbReference>
<dbReference type="PROSITE" id="PS50879">
    <property type="entry name" value="RNASE_H_1"/>
    <property type="match status" value="1"/>
</dbReference>
<dbReference type="CDD" id="cd13934">
    <property type="entry name" value="RNase_H_Dikarya_like"/>
    <property type="match status" value="1"/>
</dbReference>
<dbReference type="GO" id="GO:0003676">
    <property type="term" value="F:nucleic acid binding"/>
    <property type="evidence" value="ECO:0007669"/>
    <property type="project" value="InterPro"/>
</dbReference>
<dbReference type="PANTHER" id="PTHR10642:SF26">
    <property type="entry name" value="RIBONUCLEASE H1"/>
    <property type="match status" value="1"/>
</dbReference>
<name>A0A0B7KT66_BIOOC</name>
<dbReference type="InterPro" id="IPR036397">
    <property type="entry name" value="RNaseH_sf"/>
</dbReference>
<reference evidence="10" key="1">
    <citation type="submission" date="2015-01" db="EMBL/GenBank/DDBJ databases">
        <authorList>
            <person name="Durling Mikael"/>
        </authorList>
    </citation>
    <scope>NUCLEOTIDE SEQUENCE</scope>
</reference>
<accession>A0A0B7KT66</accession>
<dbReference type="SUPFAM" id="SSF53098">
    <property type="entry name" value="Ribonuclease H-like"/>
    <property type="match status" value="1"/>
</dbReference>
<evidence type="ECO:0000256" key="5">
    <source>
        <dbReference type="ARBA" id="ARBA00022723"/>
    </source>
</evidence>
<keyword evidence="7" id="KW-0378">Hydrolase</keyword>
<evidence type="ECO:0000256" key="6">
    <source>
        <dbReference type="ARBA" id="ARBA00022759"/>
    </source>
</evidence>
<comment type="similarity">
    <text evidence="2">Belongs to the RNase H family.</text>
</comment>
<dbReference type="EMBL" id="CDPU01000316">
    <property type="protein sequence ID" value="CEO58096.1"/>
    <property type="molecule type" value="Genomic_DNA"/>
</dbReference>
<evidence type="ECO:0000256" key="2">
    <source>
        <dbReference type="ARBA" id="ARBA00005300"/>
    </source>
</evidence>
<keyword evidence="6" id="KW-0255">Endonuclease</keyword>
<evidence type="ECO:0000313" key="9">
    <source>
        <dbReference type="EMBL" id="CEO57901.1"/>
    </source>
</evidence>
<dbReference type="EMBL" id="CDPU01000366">
    <property type="protein sequence ID" value="CEO58130.1"/>
    <property type="molecule type" value="Genomic_DNA"/>
</dbReference>
<evidence type="ECO:0000313" key="11">
    <source>
        <dbReference type="EMBL" id="CEO58129.1"/>
    </source>
</evidence>
<keyword evidence="5" id="KW-0479">Metal-binding</keyword>
<evidence type="ECO:0000256" key="7">
    <source>
        <dbReference type="ARBA" id="ARBA00022801"/>
    </source>
</evidence>
<evidence type="ECO:0000313" key="12">
    <source>
        <dbReference type="EMBL" id="CEO58130.1"/>
    </source>
</evidence>
<sequence length="221" mass="24222">MGVGAHYASQTREWTKNRKFEPNELYSEDINTADVEVRDDDETWTYVACDNDSPCPHCSCLQPHLDCIVIAVDGACKGNGSTDARAAAGVFVGKSSKYNKSTVLTESEATNQIAELKAGILGLSQAIEIQGCGVEGEALHQVVIKSDSKYLVEGMTEWVFKWEGNGYRTCKGVAVTNSALFKELEILIGRLNKLGVEVLFWHVPRSYNKQADELANLALQS</sequence>
<gene>
    <name evidence="9" type="ORF">BN869_000013959_1</name>
    <name evidence="10" type="ORF">BN869_000014154_1</name>
    <name evidence="11" type="ORF">BN869_000014187_1</name>
    <name evidence="12" type="ORF">BN869_000014188_1</name>
</gene>
<evidence type="ECO:0000256" key="3">
    <source>
        <dbReference type="ARBA" id="ARBA00012180"/>
    </source>
</evidence>
<dbReference type="InterPro" id="IPR050092">
    <property type="entry name" value="RNase_H"/>
</dbReference>
<organism evidence="10">
    <name type="scientific">Bionectria ochroleuca</name>
    <name type="common">Gliocladium roseum</name>
    <dbReference type="NCBI Taxonomy" id="29856"/>
    <lineage>
        <taxon>Eukaryota</taxon>
        <taxon>Fungi</taxon>
        <taxon>Dikarya</taxon>
        <taxon>Ascomycota</taxon>
        <taxon>Pezizomycotina</taxon>
        <taxon>Sordariomycetes</taxon>
        <taxon>Hypocreomycetidae</taxon>
        <taxon>Hypocreales</taxon>
        <taxon>Bionectriaceae</taxon>
        <taxon>Clonostachys</taxon>
    </lineage>
</organism>
<dbReference type="InterPro" id="IPR002156">
    <property type="entry name" value="RNaseH_domain"/>
</dbReference>
<dbReference type="Pfam" id="PF00075">
    <property type="entry name" value="RNase_H"/>
    <property type="match status" value="1"/>
</dbReference>
<evidence type="ECO:0000256" key="1">
    <source>
        <dbReference type="ARBA" id="ARBA00000077"/>
    </source>
</evidence>
<evidence type="ECO:0000256" key="4">
    <source>
        <dbReference type="ARBA" id="ARBA00022722"/>
    </source>
</evidence>
<protein>
    <recommendedName>
        <fullName evidence="3">ribonuclease H</fullName>
        <ecNumber evidence="3">3.1.26.4</ecNumber>
    </recommendedName>
</protein>
<dbReference type="EMBL" id="CDPU01000177">
    <property type="protein sequence ID" value="CEO57901.1"/>
    <property type="molecule type" value="Genomic_DNA"/>
</dbReference>
<keyword evidence="4" id="KW-0540">Nuclease</keyword>
<dbReference type="EMBL" id="CDPU01000365">
    <property type="protein sequence ID" value="CEO58129.1"/>
    <property type="molecule type" value="Genomic_DNA"/>
</dbReference>
<dbReference type="GO" id="GO:0004523">
    <property type="term" value="F:RNA-DNA hybrid ribonuclease activity"/>
    <property type="evidence" value="ECO:0007669"/>
    <property type="project" value="UniProtKB-EC"/>
</dbReference>
<dbReference type="GO" id="GO:0046872">
    <property type="term" value="F:metal ion binding"/>
    <property type="evidence" value="ECO:0007669"/>
    <property type="project" value="UniProtKB-KW"/>
</dbReference>
<dbReference type="Gene3D" id="3.30.420.10">
    <property type="entry name" value="Ribonuclease H-like superfamily/Ribonuclease H"/>
    <property type="match status" value="1"/>
</dbReference>
<dbReference type="GO" id="GO:0043137">
    <property type="term" value="P:DNA replication, removal of RNA primer"/>
    <property type="evidence" value="ECO:0007669"/>
    <property type="project" value="TreeGrafter"/>
</dbReference>
<proteinExistence type="inferred from homology"/>
<comment type="catalytic activity">
    <reaction evidence="1">
        <text>Endonucleolytic cleavage to 5'-phosphomonoester.</text>
        <dbReference type="EC" id="3.1.26.4"/>
    </reaction>
</comment>
<evidence type="ECO:0000259" key="8">
    <source>
        <dbReference type="PROSITE" id="PS50879"/>
    </source>
</evidence>